<evidence type="ECO:0000259" key="3">
    <source>
        <dbReference type="Pfam" id="PF00772"/>
    </source>
</evidence>
<dbReference type="GO" id="GO:0003678">
    <property type="term" value="F:DNA helicase activity"/>
    <property type="evidence" value="ECO:0007669"/>
    <property type="project" value="InterPro"/>
</dbReference>
<feature type="domain" description="DNA helicase DnaB-like N-terminal" evidence="3">
    <location>
        <begin position="14"/>
        <end position="114"/>
    </location>
</feature>
<comment type="caution">
    <text evidence="4">The sequence shown here is derived from an EMBL/GenBank/DDBJ whole genome shotgun (WGS) entry which is preliminary data.</text>
</comment>
<organism evidence="4">
    <name type="scientific">marine sediment metagenome</name>
    <dbReference type="NCBI Taxonomy" id="412755"/>
    <lineage>
        <taxon>unclassified sequences</taxon>
        <taxon>metagenomes</taxon>
        <taxon>ecological metagenomes</taxon>
    </lineage>
</organism>
<sequence>MKKQEIDLTSKDTDEELEFITLANLILQEKYIDKTTKLLGNIGSKVFSGGAKSLIYEILLKMREEGEPVDPQTVKIRLRKEKIPVSVFDLLFSLTTETEQVSWILMEKYLKELKDLATKRGRRQEAGKYLLALNDGRDPIEAEQVMIKGLADIEAETEKVKRGMTLLESLATPVKEPDSPIGGGFLAPERYTTIAAQDGEGKTTICLQLALCACSGVTFLGRFPIKKPCKVLYFCGENSRGDINAKATMQIPELEKIVK</sequence>
<dbReference type="InterPro" id="IPR007693">
    <property type="entry name" value="DNA_helicase_DnaB-like_N"/>
</dbReference>
<dbReference type="SUPFAM" id="SSF52540">
    <property type="entry name" value="P-loop containing nucleoside triphosphate hydrolases"/>
    <property type="match status" value="1"/>
</dbReference>
<reference evidence="4" key="1">
    <citation type="journal article" date="2014" name="Front. Microbiol.">
        <title>High frequency of phylogenetically diverse reductive dehalogenase-homologous genes in deep subseafloor sedimentary metagenomes.</title>
        <authorList>
            <person name="Kawai M."/>
            <person name="Futagami T."/>
            <person name="Toyoda A."/>
            <person name="Takaki Y."/>
            <person name="Nishi S."/>
            <person name="Hori S."/>
            <person name="Arai W."/>
            <person name="Tsubouchi T."/>
            <person name="Morono Y."/>
            <person name="Uchiyama I."/>
            <person name="Ito T."/>
            <person name="Fujiyama A."/>
            <person name="Inagaki F."/>
            <person name="Takami H."/>
        </authorList>
    </citation>
    <scope>NUCLEOTIDE SEQUENCE</scope>
    <source>
        <strain evidence="4">Expedition CK06-06</strain>
    </source>
</reference>
<evidence type="ECO:0000313" key="4">
    <source>
        <dbReference type="EMBL" id="GAJ08250.1"/>
    </source>
</evidence>
<dbReference type="Gene3D" id="1.10.860.10">
    <property type="entry name" value="DNAb Helicase, Chain A"/>
    <property type="match status" value="1"/>
</dbReference>
<name>X1VJY8_9ZZZZ</name>
<protein>
    <recommendedName>
        <fullName evidence="3">DNA helicase DnaB-like N-terminal domain-containing protein</fullName>
    </recommendedName>
</protein>
<dbReference type="Pfam" id="PF13481">
    <property type="entry name" value="AAA_25"/>
    <property type="match status" value="1"/>
</dbReference>
<dbReference type="AlphaFoldDB" id="X1VJY8"/>
<keyword evidence="1" id="KW-0235">DNA replication</keyword>
<dbReference type="Gene3D" id="3.40.50.300">
    <property type="entry name" value="P-loop containing nucleotide triphosphate hydrolases"/>
    <property type="match status" value="1"/>
</dbReference>
<gene>
    <name evidence="4" type="ORF">S12H4_41656</name>
</gene>
<dbReference type="SUPFAM" id="SSF48024">
    <property type="entry name" value="N-terminal domain of DnaB helicase"/>
    <property type="match status" value="1"/>
</dbReference>
<evidence type="ECO:0000256" key="2">
    <source>
        <dbReference type="ARBA" id="ARBA00023125"/>
    </source>
</evidence>
<feature type="non-terminal residue" evidence="4">
    <location>
        <position position="259"/>
    </location>
</feature>
<dbReference type="GO" id="GO:0006260">
    <property type="term" value="P:DNA replication"/>
    <property type="evidence" value="ECO:0007669"/>
    <property type="project" value="UniProtKB-KW"/>
</dbReference>
<evidence type="ECO:0000256" key="1">
    <source>
        <dbReference type="ARBA" id="ARBA00022705"/>
    </source>
</evidence>
<accession>X1VJY8</accession>
<dbReference type="EMBL" id="BARW01025408">
    <property type="protein sequence ID" value="GAJ08250.1"/>
    <property type="molecule type" value="Genomic_DNA"/>
</dbReference>
<proteinExistence type="predicted"/>
<dbReference type="InterPro" id="IPR036185">
    <property type="entry name" value="DNA_heli_DnaB-like_N_sf"/>
</dbReference>
<dbReference type="InterPro" id="IPR027417">
    <property type="entry name" value="P-loop_NTPase"/>
</dbReference>
<dbReference type="InterPro" id="IPR016136">
    <property type="entry name" value="DNA_helicase_N/primase_C"/>
</dbReference>
<keyword evidence="2" id="KW-0238">DNA-binding</keyword>
<dbReference type="GO" id="GO:0003677">
    <property type="term" value="F:DNA binding"/>
    <property type="evidence" value="ECO:0007669"/>
    <property type="project" value="UniProtKB-KW"/>
</dbReference>
<dbReference type="GO" id="GO:0005524">
    <property type="term" value="F:ATP binding"/>
    <property type="evidence" value="ECO:0007669"/>
    <property type="project" value="InterPro"/>
</dbReference>
<dbReference type="Pfam" id="PF00772">
    <property type="entry name" value="DnaB"/>
    <property type="match status" value="1"/>
</dbReference>